<comment type="caution">
    <text evidence="6">The sequence shown here is derived from an EMBL/GenBank/DDBJ whole genome shotgun (WGS) entry which is preliminary data.</text>
</comment>
<feature type="region of interest" description="Disordered" evidence="4">
    <location>
        <begin position="1"/>
        <end position="22"/>
    </location>
</feature>
<sequence>MSIPSGNGLPPSPPNSTEGELCLEKIESNPAYPPVPVYGHGSSDGMDYMKLPYHNTVHQDPSAVYSPPPYYSHSVPSSFSMGMPGPQVNTPPTTVDDESIQGRVQSHSPVWTSPRRHAPTPKAKLSKSPRERRRTAQRDPTKNSRSVPITGPLSEITKHMTDIPLKDMSTYVIRSKEERLKEARDKGKVPRPMNSFMLYRSSYAPRIKVFIGQTNHQEVSRAAGCGWKMEPIEIREMYEEFARTERDNHAATHPEYKFKPQKGPATTKVVGELTPPLIDRAWNGLWQPWPLGRSRIIPPRTSSPFDYTEPPSSSYINSWGSPHPGTNMPTVHPSALHNSMGSQVEDVSFRRTPAPSEMQYGITSSLTGLPGGTHHDLLQPPSTQSLHPPINETANLDPQMLSYDSMSAGIAVSMGDPYNTTPSPFPIWPGETNCYLPSTGAVSSSAQYNVPIGATYLPNLQRNPSWDATQHDNNEITEADWADGGASNLWKVEEV</sequence>
<keyword evidence="7" id="KW-1185">Reference proteome</keyword>
<feature type="compositionally biased region" description="Polar residues" evidence="4">
    <location>
        <begin position="302"/>
        <end position="320"/>
    </location>
</feature>
<proteinExistence type="predicted"/>
<feature type="region of interest" description="Disordered" evidence="4">
    <location>
        <begin position="77"/>
        <end position="151"/>
    </location>
</feature>
<reference evidence="6" key="2">
    <citation type="journal article" date="2023" name="IMA Fungus">
        <title>Comparative genomic study of the Penicillium genus elucidates a diverse pangenome and 15 lateral gene transfer events.</title>
        <authorList>
            <person name="Petersen C."/>
            <person name="Sorensen T."/>
            <person name="Nielsen M.R."/>
            <person name="Sondergaard T.E."/>
            <person name="Sorensen J.L."/>
            <person name="Fitzpatrick D.A."/>
            <person name="Frisvad J.C."/>
            <person name="Nielsen K.L."/>
        </authorList>
    </citation>
    <scope>NUCLEOTIDE SEQUENCE</scope>
    <source>
        <strain evidence="6">IBT 19713</strain>
    </source>
</reference>
<evidence type="ECO:0000259" key="5">
    <source>
        <dbReference type="PROSITE" id="PS50118"/>
    </source>
</evidence>
<dbReference type="GO" id="GO:0000978">
    <property type="term" value="F:RNA polymerase II cis-regulatory region sequence-specific DNA binding"/>
    <property type="evidence" value="ECO:0007669"/>
    <property type="project" value="TreeGrafter"/>
</dbReference>
<evidence type="ECO:0000313" key="6">
    <source>
        <dbReference type="EMBL" id="KAJ5217334.1"/>
    </source>
</evidence>
<dbReference type="RefSeq" id="XP_058326205.1">
    <property type="nucleotide sequence ID" value="XM_058479637.1"/>
</dbReference>
<evidence type="ECO:0000256" key="3">
    <source>
        <dbReference type="PROSITE-ProRule" id="PRU00267"/>
    </source>
</evidence>
<dbReference type="SMART" id="SM00398">
    <property type="entry name" value="HMG"/>
    <property type="match status" value="1"/>
</dbReference>
<dbReference type="PANTHER" id="PTHR45789:SF2">
    <property type="entry name" value="FI18025P1"/>
    <property type="match status" value="1"/>
</dbReference>
<dbReference type="SUPFAM" id="SSF47095">
    <property type="entry name" value="HMG-box"/>
    <property type="match status" value="1"/>
</dbReference>
<dbReference type="InterPro" id="IPR051356">
    <property type="entry name" value="SOX/SOX-like_TF"/>
</dbReference>
<reference evidence="6" key="1">
    <citation type="submission" date="2022-11" db="EMBL/GenBank/DDBJ databases">
        <authorList>
            <person name="Petersen C."/>
        </authorList>
    </citation>
    <scope>NUCLEOTIDE SEQUENCE</scope>
    <source>
        <strain evidence="6">IBT 19713</strain>
    </source>
</reference>
<dbReference type="GO" id="GO:0005634">
    <property type="term" value="C:nucleus"/>
    <property type="evidence" value="ECO:0007669"/>
    <property type="project" value="UniProtKB-UniRule"/>
</dbReference>
<evidence type="ECO:0000256" key="2">
    <source>
        <dbReference type="ARBA" id="ARBA00023242"/>
    </source>
</evidence>
<dbReference type="PROSITE" id="PS50118">
    <property type="entry name" value="HMG_BOX_2"/>
    <property type="match status" value="1"/>
</dbReference>
<keyword evidence="1 3" id="KW-0238">DNA-binding</keyword>
<organism evidence="6 7">
    <name type="scientific">Penicillium chermesinum</name>
    <dbReference type="NCBI Taxonomy" id="63820"/>
    <lineage>
        <taxon>Eukaryota</taxon>
        <taxon>Fungi</taxon>
        <taxon>Dikarya</taxon>
        <taxon>Ascomycota</taxon>
        <taxon>Pezizomycotina</taxon>
        <taxon>Eurotiomycetes</taxon>
        <taxon>Eurotiomycetidae</taxon>
        <taxon>Eurotiales</taxon>
        <taxon>Aspergillaceae</taxon>
        <taxon>Penicillium</taxon>
    </lineage>
</organism>
<dbReference type="GO" id="GO:0000981">
    <property type="term" value="F:DNA-binding transcription factor activity, RNA polymerase II-specific"/>
    <property type="evidence" value="ECO:0007669"/>
    <property type="project" value="TreeGrafter"/>
</dbReference>
<evidence type="ECO:0000256" key="4">
    <source>
        <dbReference type="SAM" id="MobiDB-lite"/>
    </source>
</evidence>
<dbReference type="Gene3D" id="1.10.30.10">
    <property type="entry name" value="High mobility group box domain"/>
    <property type="match status" value="1"/>
</dbReference>
<dbReference type="CDD" id="cd01389">
    <property type="entry name" value="HMG-box_ROX1-like"/>
    <property type="match status" value="1"/>
</dbReference>
<feature type="DNA-binding region" description="HMG box" evidence="3">
    <location>
        <begin position="189"/>
        <end position="257"/>
    </location>
</feature>
<dbReference type="EMBL" id="JAPQKS010000008">
    <property type="protein sequence ID" value="KAJ5217334.1"/>
    <property type="molecule type" value="Genomic_DNA"/>
</dbReference>
<gene>
    <name evidence="6" type="ORF">N7468_010342</name>
</gene>
<dbReference type="Proteomes" id="UP001150941">
    <property type="component" value="Unassembled WGS sequence"/>
</dbReference>
<feature type="compositionally biased region" description="Basic residues" evidence="4">
    <location>
        <begin position="114"/>
        <end position="133"/>
    </location>
</feature>
<dbReference type="GeneID" id="83206941"/>
<dbReference type="AlphaFoldDB" id="A0A9W9NCM1"/>
<dbReference type="Pfam" id="PF00505">
    <property type="entry name" value="HMG_box"/>
    <property type="match status" value="1"/>
</dbReference>
<keyword evidence="2 3" id="KW-0539">Nucleus</keyword>
<feature type="domain" description="HMG box" evidence="5">
    <location>
        <begin position="189"/>
        <end position="257"/>
    </location>
</feature>
<dbReference type="InterPro" id="IPR036910">
    <property type="entry name" value="HMG_box_dom_sf"/>
</dbReference>
<accession>A0A9W9NCM1</accession>
<evidence type="ECO:0000256" key="1">
    <source>
        <dbReference type="ARBA" id="ARBA00023125"/>
    </source>
</evidence>
<dbReference type="InterPro" id="IPR009071">
    <property type="entry name" value="HMG_box_dom"/>
</dbReference>
<feature type="region of interest" description="Disordered" evidence="4">
    <location>
        <begin position="302"/>
        <end position="323"/>
    </location>
</feature>
<evidence type="ECO:0000313" key="7">
    <source>
        <dbReference type="Proteomes" id="UP001150941"/>
    </source>
</evidence>
<protein>
    <recommendedName>
        <fullName evidence="5">HMG box domain-containing protein</fullName>
    </recommendedName>
</protein>
<name>A0A9W9NCM1_9EURO</name>
<dbReference type="PANTHER" id="PTHR45789">
    <property type="entry name" value="FI18025P1"/>
    <property type="match status" value="1"/>
</dbReference>
<dbReference type="OrthoDB" id="2307332at2759"/>
<feature type="compositionally biased region" description="Polar residues" evidence="4">
    <location>
        <begin position="102"/>
        <end position="111"/>
    </location>
</feature>